<evidence type="ECO:0000313" key="4">
    <source>
        <dbReference type="Proteomes" id="UP000626109"/>
    </source>
</evidence>
<dbReference type="Proteomes" id="UP000626109">
    <property type="component" value="Unassembled WGS sequence"/>
</dbReference>
<accession>A0A813JK26</accession>
<dbReference type="AlphaFoldDB" id="A0A813JK26"/>
<keyword evidence="2" id="KW-0812">Transmembrane</keyword>
<feature type="transmembrane region" description="Helical" evidence="2">
    <location>
        <begin position="108"/>
        <end position="130"/>
    </location>
</feature>
<organism evidence="3 4">
    <name type="scientific">Polarella glacialis</name>
    <name type="common">Dinoflagellate</name>
    <dbReference type="NCBI Taxonomy" id="89957"/>
    <lineage>
        <taxon>Eukaryota</taxon>
        <taxon>Sar</taxon>
        <taxon>Alveolata</taxon>
        <taxon>Dinophyceae</taxon>
        <taxon>Suessiales</taxon>
        <taxon>Suessiaceae</taxon>
        <taxon>Polarella</taxon>
    </lineage>
</organism>
<feature type="compositionally biased region" description="Polar residues" evidence="1">
    <location>
        <begin position="288"/>
        <end position="297"/>
    </location>
</feature>
<comment type="caution">
    <text evidence="3">The sequence shown here is derived from an EMBL/GenBank/DDBJ whole genome shotgun (WGS) entry which is preliminary data.</text>
</comment>
<gene>
    <name evidence="3" type="ORF">PGLA2088_LOCUS21022</name>
</gene>
<name>A0A813JK26_POLGL</name>
<evidence type="ECO:0000313" key="3">
    <source>
        <dbReference type="EMBL" id="CAE8678820.1"/>
    </source>
</evidence>
<protein>
    <submittedName>
        <fullName evidence="3">Uncharacterized protein</fullName>
    </submittedName>
</protein>
<feature type="compositionally biased region" description="Polar residues" evidence="1">
    <location>
        <begin position="264"/>
        <end position="274"/>
    </location>
</feature>
<keyword evidence="2" id="KW-1133">Transmembrane helix</keyword>
<evidence type="ECO:0000256" key="1">
    <source>
        <dbReference type="SAM" id="MobiDB-lite"/>
    </source>
</evidence>
<feature type="non-terminal residue" evidence="3">
    <location>
        <position position="498"/>
    </location>
</feature>
<dbReference type="EMBL" id="CAJNNW010025714">
    <property type="protein sequence ID" value="CAE8678820.1"/>
    <property type="molecule type" value="Genomic_DNA"/>
</dbReference>
<proteinExistence type="predicted"/>
<keyword evidence="2" id="KW-0472">Membrane</keyword>
<evidence type="ECO:0000256" key="2">
    <source>
        <dbReference type="SAM" id="Phobius"/>
    </source>
</evidence>
<dbReference type="Gene3D" id="3.30.70.1170">
    <property type="entry name" value="Sun protein, domain 3"/>
    <property type="match status" value="1"/>
</dbReference>
<feature type="transmembrane region" description="Helical" evidence="2">
    <location>
        <begin position="31"/>
        <end position="49"/>
    </location>
</feature>
<sequence>MKYYSKIKYIPPFVVFVSKCKESKRAKSIELKEVLACIAALSAWALPFADPTGSRLQEEMQIGMLIDSLLAASTCAYVCFLLLFGVFFCCCCSLCGRAESAMVSCLPPALNFGVSALLLKALAHVAASLLTSPWRLELWVALPGLAALVMGVRSSASTPLRRALEAHDNLSVLASYGVLSGALATFTGGFVYSEMASWSLERQVTFAAVAVAHIWGMRSLSGAELRGSSALQKKSDDPKDDESSDRAVSSSDNRARQMVEMVPRSSSTEATPNGAQPAASVIGGGSTSGRNRSATTGPPSPLLNFSEPSQQRRTVDEDALIEEQLFAKALAGTAGAVGADVLPGSGWAAWGTEAPVGEADLPQFDADFEELMRRFDEDDRVGAQPITELALETELEPAVVLPEAPIIDATPLVPSVLSLDAQDLLDSPVARFWKHLDEFELLPCERERQQFREACSRPPRTALRVNALKLGSRTPDSWAQAARDSFGWRLQPVPWAPT</sequence>
<feature type="transmembrane region" description="Helical" evidence="2">
    <location>
        <begin position="136"/>
        <end position="152"/>
    </location>
</feature>
<feature type="transmembrane region" description="Helical" evidence="2">
    <location>
        <begin position="173"/>
        <end position="192"/>
    </location>
</feature>
<feature type="transmembrane region" description="Helical" evidence="2">
    <location>
        <begin position="69"/>
        <end position="96"/>
    </location>
</feature>
<feature type="region of interest" description="Disordered" evidence="1">
    <location>
        <begin position="226"/>
        <end position="311"/>
    </location>
</feature>
<reference evidence="3" key="1">
    <citation type="submission" date="2021-02" db="EMBL/GenBank/DDBJ databases">
        <authorList>
            <person name="Dougan E. K."/>
            <person name="Rhodes N."/>
            <person name="Thang M."/>
            <person name="Chan C."/>
        </authorList>
    </citation>
    <scope>NUCLEOTIDE SEQUENCE</scope>
</reference>